<dbReference type="OrthoDB" id="9796554at2"/>
<gene>
    <name evidence="7" type="ORF">CA260_05880</name>
</gene>
<comment type="caution">
    <text evidence="7">The sequence shown here is derived from an EMBL/GenBank/DDBJ whole genome shotgun (WGS) entry which is preliminary data.</text>
</comment>
<dbReference type="AlphaFoldDB" id="A0A328PAL6"/>
<dbReference type="GO" id="GO:0015036">
    <property type="term" value="F:disulfide oxidoreductase activity"/>
    <property type="evidence" value="ECO:0007669"/>
    <property type="project" value="UniProtKB-ARBA"/>
</dbReference>
<evidence type="ECO:0000256" key="5">
    <source>
        <dbReference type="SAM" id="SignalP"/>
    </source>
</evidence>
<keyword evidence="8" id="KW-1185">Reference proteome</keyword>
<dbReference type="PANTHER" id="PTHR42852:SF6">
    <property type="entry name" value="THIOL:DISULFIDE INTERCHANGE PROTEIN DSBE"/>
    <property type="match status" value="1"/>
</dbReference>
<name>A0A328PAL6_9GAMM</name>
<dbReference type="InterPro" id="IPR013766">
    <property type="entry name" value="Thioredoxin_domain"/>
</dbReference>
<evidence type="ECO:0000259" key="6">
    <source>
        <dbReference type="PROSITE" id="PS51352"/>
    </source>
</evidence>
<dbReference type="PROSITE" id="PS51352">
    <property type="entry name" value="THIOREDOXIN_2"/>
    <property type="match status" value="1"/>
</dbReference>
<protein>
    <recommendedName>
        <fullName evidence="6">Thioredoxin domain-containing protein</fullName>
    </recommendedName>
</protein>
<feature type="signal peptide" evidence="5">
    <location>
        <begin position="1"/>
        <end position="22"/>
    </location>
</feature>
<feature type="domain" description="Thioredoxin" evidence="6">
    <location>
        <begin position="24"/>
        <end position="166"/>
    </location>
</feature>
<dbReference type="Pfam" id="PF08534">
    <property type="entry name" value="Redoxin"/>
    <property type="match status" value="1"/>
</dbReference>
<dbReference type="SUPFAM" id="SSF52833">
    <property type="entry name" value="Thioredoxin-like"/>
    <property type="match status" value="1"/>
</dbReference>
<reference evidence="7 8" key="1">
    <citation type="journal article" date="2018" name="Genet. Mol. Biol.">
        <title>The genome sequence of Dyella jiangningensis FCAV SCS01 from a lignocellulose-decomposing microbial consortium metagenome reveals potential for biotechnological applications.</title>
        <authorList>
            <person name="Desiderato J.G."/>
            <person name="Alvarenga D.O."/>
            <person name="Constancio M.T.L."/>
            <person name="Alves L.M.C."/>
            <person name="Varani A.M."/>
        </authorList>
    </citation>
    <scope>NUCLEOTIDE SEQUENCE [LARGE SCALE GENOMIC DNA]</scope>
    <source>
        <strain evidence="7 8">FCAV SCS01</strain>
    </source>
</reference>
<accession>A0A328PAL6</accession>
<organism evidence="7 8">
    <name type="scientific">Dyella jiangningensis</name>
    <dbReference type="NCBI Taxonomy" id="1379159"/>
    <lineage>
        <taxon>Bacteria</taxon>
        <taxon>Pseudomonadati</taxon>
        <taxon>Pseudomonadota</taxon>
        <taxon>Gammaproteobacteria</taxon>
        <taxon>Lysobacterales</taxon>
        <taxon>Rhodanobacteraceae</taxon>
        <taxon>Dyella</taxon>
    </lineage>
</organism>
<evidence type="ECO:0000313" key="8">
    <source>
        <dbReference type="Proteomes" id="UP000248926"/>
    </source>
</evidence>
<dbReference type="RefSeq" id="WP_111981435.1">
    <property type="nucleotide sequence ID" value="NZ_NFZS01000001.1"/>
</dbReference>
<dbReference type="InterPro" id="IPR036249">
    <property type="entry name" value="Thioredoxin-like_sf"/>
</dbReference>
<dbReference type="InterPro" id="IPR013740">
    <property type="entry name" value="Redoxin"/>
</dbReference>
<keyword evidence="3" id="KW-1015">Disulfide bond</keyword>
<dbReference type="GO" id="GO:0030313">
    <property type="term" value="C:cell envelope"/>
    <property type="evidence" value="ECO:0007669"/>
    <property type="project" value="UniProtKB-SubCell"/>
</dbReference>
<dbReference type="PROSITE" id="PS00194">
    <property type="entry name" value="THIOREDOXIN_1"/>
    <property type="match status" value="1"/>
</dbReference>
<dbReference type="Proteomes" id="UP000248926">
    <property type="component" value="Unassembled WGS sequence"/>
</dbReference>
<sequence length="178" mass="19644">MKRIAQLALAMLALMLVTVCQARPGPGDVPPDFLGRDRNGHDLHVSDLRGKVVIVTFWATWCGYCMKELPVLAALQKMKGSNDLAIVGVSHNDDLEAFKKARHNWRSLDVILTYDAKDQRIAKPYGVNTIPHMVIIGRDGRIDDVYVGYDESMLDQILAEVDELLKQPAPQAPAAAAP</sequence>
<evidence type="ECO:0000256" key="2">
    <source>
        <dbReference type="ARBA" id="ARBA00022748"/>
    </source>
</evidence>
<keyword evidence="2" id="KW-0201">Cytochrome c-type biogenesis</keyword>
<dbReference type="CDD" id="cd02966">
    <property type="entry name" value="TlpA_like_family"/>
    <property type="match status" value="1"/>
</dbReference>
<proteinExistence type="predicted"/>
<evidence type="ECO:0000256" key="4">
    <source>
        <dbReference type="ARBA" id="ARBA00023284"/>
    </source>
</evidence>
<evidence type="ECO:0000313" key="7">
    <source>
        <dbReference type="EMBL" id="RAO77406.1"/>
    </source>
</evidence>
<dbReference type="PANTHER" id="PTHR42852">
    <property type="entry name" value="THIOL:DISULFIDE INTERCHANGE PROTEIN DSBE"/>
    <property type="match status" value="1"/>
</dbReference>
<evidence type="ECO:0000256" key="1">
    <source>
        <dbReference type="ARBA" id="ARBA00004196"/>
    </source>
</evidence>
<dbReference type="InterPro" id="IPR017937">
    <property type="entry name" value="Thioredoxin_CS"/>
</dbReference>
<keyword evidence="4" id="KW-0676">Redox-active center</keyword>
<dbReference type="InterPro" id="IPR050553">
    <property type="entry name" value="Thioredoxin_ResA/DsbE_sf"/>
</dbReference>
<dbReference type="GO" id="GO:0017004">
    <property type="term" value="P:cytochrome complex assembly"/>
    <property type="evidence" value="ECO:0007669"/>
    <property type="project" value="UniProtKB-KW"/>
</dbReference>
<dbReference type="Gene3D" id="3.40.30.10">
    <property type="entry name" value="Glutaredoxin"/>
    <property type="match status" value="1"/>
</dbReference>
<keyword evidence="5" id="KW-0732">Signal</keyword>
<evidence type="ECO:0000256" key="3">
    <source>
        <dbReference type="ARBA" id="ARBA00023157"/>
    </source>
</evidence>
<feature type="chain" id="PRO_5016309610" description="Thioredoxin domain-containing protein" evidence="5">
    <location>
        <begin position="23"/>
        <end position="178"/>
    </location>
</feature>
<dbReference type="EMBL" id="NFZS01000001">
    <property type="protein sequence ID" value="RAO77406.1"/>
    <property type="molecule type" value="Genomic_DNA"/>
</dbReference>
<comment type="subcellular location">
    <subcellularLocation>
        <location evidence="1">Cell envelope</location>
    </subcellularLocation>
</comment>